<dbReference type="InterPro" id="IPR018062">
    <property type="entry name" value="HTH_AraC-typ_CS"/>
</dbReference>
<dbReference type="Gene3D" id="1.10.10.60">
    <property type="entry name" value="Homeodomain-like"/>
    <property type="match status" value="1"/>
</dbReference>
<dbReference type="PANTHER" id="PTHR43130:SF3">
    <property type="entry name" value="HTH-TYPE TRANSCRIPTIONAL REGULATOR RV1931C"/>
    <property type="match status" value="1"/>
</dbReference>
<dbReference type="InterPro" id="IPR020449">
    <property type="entry name" value="Tscrpt_reg_AraC-type_HTH"/>
</dbReference>
<evidence type="ECO:0000313" key="6">
    <source>
        <dbReference type="EMBL" id="MFC5395158.1"/>
    </source>
</evidence>
<dbReference type="PANTHER" id="PTHR43130">
    <property type="entry name" value="ARAC-FAMILY TRANSCRIPTIONAL REGULATOR"/>
    <property type="match status" value="1"/>
</dbReference>
<dbReference type="Gene3D" id="3.40.50.880">
    <property type="match status" value="1"/>
</dbReference>
<organism evidence="6 7">
    <name type="scientific">Bosea vestrisii</name>
    <dbReference type="NCBI Taxonomy" id="151416"/>
    <lineage>
        <taxon>Bacteria</taxon>
        <taxon>Pseudomonadati</taxon>
        <taxon>Pseudomonadota</taxon>
        <taxon>Alphaproteobacteria</taxon>
        <taxon>Hyphomicrobiales</taxon>
        <taxon>Boseaceae</taxon>
        <taxon>Bosea</taxon>
    </lineage>
</organism>
<comment type="caution">
    <text evidence="6">The sequence shown here is derived from an EMBL/GenBank/DDBJ whole genome shotgun (WGS) entry which is preliminary data.</text>
</comment>
<dbReference type="CDD" id="cd03136">
    <property type="entry name" value="GATase1_AraC_ArgR_like"/>
    <property type="match status" value="1"/>
</dbReference>
<feature type="domain" description="HTH araC/xylS-type" evidence="5">
    <location>
        <begin position="232"/>
        <end position="330"/>
    </location>
</feature>
<sequence>MAAFNSVHGDSAPQVRLRVGFLLAHRFTLTAFSVFIDTLRLAADDGDLSRQILCRWSVMGTGGHPVRASCGIFVTPASGLLDPRGFDYIAVIGGLLHQGPQIDHEAEAYLRQAAGLGIPLVGVCTGSFILARAGLLDGRKCCVSWYHHQDMLREFDRVEPVSDRLFLMDGDRITSCGGAGTADLAAALVDRHVGGSAARKSLDVLLFDSPRAETSAQPLPAFLPTHASGAVRRAVGVMEQNLAEPLGIARLAERAGLSERQLDRLFRTELGRGPAATYRDMRLSYGRWLVHQSNRTIAEIAAMAGFADGAHFSKEFRKRFGEAPSQLRLRESSSDRGGLLSDYPADRRLY</sequence>
<dbReference type="InterPro" id="IPR002818">
    <property type="entry name" value="DJ-1/PfpI"/>
</dbReference>
<dbReference type="SUPFAM" id="SSF52317">
    <property type="entry name" value="Class I glutamine amidotransferase-like"/>
    <property type="match status" value="1"/>
</dbReference>
<gene>
    <name evidence="6" type="ORF">ACFPPC_21230</name>
</gene>
<dbReference type="Pfam" id="PF01965">
    <property type="entry name" value="DJ-1_PfpI"/>
    <property type="match status" value="1"/>
</dbReference>
<dbReference type="InterPro" id="IPR018060">
    <property type="entry name" value="HTH_AraC"/>
</dbReference>
<evidence type="ECO:0000313" key="7">
    <source>
        <dbReference type="Proteomes" id="UP001596104"/>
    </source>
</evidence>
<dbReference type="Proteomes" id="UP001596104">
    <property type="component" value="Unassembled WGS sequence"/>
</dbReference>
<dbReference type="RefSeq" id="WP_377010952.1">
    <property type="nucleotide sequence ID" value="NZ_JBHSLV010000040.1"/>
</dbReference>
<proteinExistence type="predicted"/>
<evidence type="ECO:0000256" key="2">
    <source>
        <dbReference type="ARBA" id="ARBA00023125"/>
    </source>
</evidence>
<evidence type="ECO:0000256" key="1">
    <source>
        <dbReference type="ARBA" id="ARBA00023015"/>
    </source>
</evidence>
<dbReference type="SUPFAM" id="SSF46689">
    <property type="entry name" value="Homeodomain-like"/>
    <property type="match status" value="2"/>
</dbReference>
<evidence type="ECO:0000256" key="4">
    <source>
        <dbReference type="SAM" id="MobiDB-lite"/>
    </source>
</evidence>
<dbReference type="InterPro" id="IPR009057">
    <property type="entry name" value="Homeodomain-like_sf"/>
</dbReference>
<feature type="region of interest" description="Disordered" evidence="4">
    <location>
        <begin position="327"/>
        <end position="350"/>
    </location>
</feature>
<dbReference type="PRINTS" id="PR00032">
    <property type="entry name" value="HTHARAC"/>
</dbReference>
<dbReference type="PROSITE" id="PS00041">
    <property type="entry name" value="HTH_ARAC_FAMILY_1"/>
    <property type="match status" value="1"/>
</dbReference>
<keyword evidence="1" id="KW-0805">Transcription regulation</keyword>
<accession>A0ABW0HFM1</accession>
<dbReference type="PROSITE" id="PS01124">
    <property type="entry name" value="HTH_ARAC_FAMILY_2"/>
    <property type="match status" value="1"/>
</dbReference>
<dbReference type="InterPro" id="IPR029062">
    <property type="entry name" value="Class_I_gatase-like"/>
</dbReference>
<dbReference type="InterPro" id="IPR052158">
    <property type="entry name" value="INH-QAR"/>
</dbReference>
<evidence type="ECO:0000259" key="5">
    <source>
        <dbReference type="PROSITE" id="PS01124"/>
    </source>
</evidence>
<keyword evidence="2" id="KW-0238">DNA-binding</keyword>
<keyword evidence="3" id="KW-0804">Transcription</keyword>
<dbReference type="Pfam" id="PF12833">
    <property type="entry name" value="HTH_18"/>
    <property type="match status" value="1"/>
</dbReference>
<dbReference type="SMART" id="SM00342">
    <property type="entry name" value="HTH_ARAC"/>
    <property type="match status" value="1"/>
</dbReference>
<reference evidence="7" key="1">
    <citation type="journal article" date="2019" name="Int. J. Syst. Evol. Microbiol.">
        <title>The Global Catalogue of Microorganisms (GCM) 10K type strain sequencing project: providing services to taxonomists for standard genome sequencing and annotation.</title>
        <authorList>
            <consortium name="The Broad Institute Genomics Platform"/>
            <consortium name="The Broad Institute Genome Sequencing Center for Infectious Disease"/>
            <person name="Wu L."/>
            <person name="Ma J."/>
        </authorList>
    </citation>
    <scope>NUCLEOTIDE SEQUENCE [LARGE SCALE GENOMIC DNA]</scope>
    <source>
        <strain evidence="7">CGMCC 1.16326</strain>
    </source>
</reference>
<dbReference type="EMBL" id="JBHSLV010000040">
    <property type="protein sequence ID" value="MFC5395158.1"/>
    <property type="molecule type" value="Genomic_DNA"/>
</dbReference>
<name>A0ABW0HFM1_9HYPH</name>
<evidence type="ECO:0000256" key="3">
    <source>
        <dbReference type="ARBA" id="ARBA00023163"/>
    </source>
</evidence>
<protein>
    <submittedName>
        <fullName evidence="6">GlxA family transcriptional regulator</fullName>
    </submittedName>
</protein>
<keyword evidence="7" id="KW-1185">Reference proteome</keyword>